<keyword evidence="2" id="KW-0175">Coiled coil</keyword>
<reference evidence="5" key="1">
    <citation type="submission" date="2015-04" db="EMBL/GenBank/DDBJ databases">
        <title>The genome sequence of the plant pathogenic Rhizarian Plasmodiophora brassicae reveals insights in its biotrophic life cycle and the origin of chitin synthesis.</title>
        <authorList>
            <person name="Schwelm A."/>
            <person name="Fogelqvist J."/>
            <person name="Knaust A."/>
            <person name="Julke S."/>
            <person name="Lilja T."/>
            <person name="Dhandapani V."/>
            <person name="Bonilla-Rosso G."/>
            <person name="Karlsson M."/>
            <person name="Shevchenko A."/>
            <person name="Choi S.R."/>
            <person name="Kim H.G."/>
            <person name="Park J.Y."/>
            <person name="Lim Y.P."/>
            <person name="Ludwig-Muller J."/>
            <person name="Dixelius C."/>
        </authorList>
    </citation>
    <scope>NUCLEOTIDE SEQUENCE</scope>
    <source>
        <tissue evidence="5">Potato root galls</tissue>
    </source>
</reference>
<dbReference type="InterPro" id="IPR028172">
    <property type="entry name" value="FT20"/>
</dbReference>
<dbReference type="GO" id="GO:0036064">
    <property type="term" value="C:ciliary basal body"/>
    <property type="evidence" value="ECO:0007669"/>
    <property type="project" value="TreeGrafter"/>
</dbReference>
<sequence>MAMATETGQMNSSSPHDIAPKSVISFDEQNRIRIMNSTQFDQIQRISQESSQFTAKIGSFNGTISEIAQIMQNEGQKIEQQKLLAIGLRNRAESAGDIRRKHEHKLQAMIVHRQAELDRYLVQVASLEKVQQQQRFLLDKLAKPQ</sequence>
<dbReference type="GO" id="GO:0005737">
    <property type="term" value="C:cytoplasm"/>
    <property type="evidence" value="ECO:0007669"/>
    <property type="project" value="TreeGrafter"/>
</dbReference>
<dbReference type="PANTHER" id="PTHR31978:SF1">
    <property type="entry name" value="INTRAFLAGELLAR TRANSPORT PROTEIN 20 HOMOLOG"/>
    <property type="match status" value="1"/>
</dbReference>
<evidence type="ECO:0000256" key="3">
    <source>
        <dbReference type="ARBA" id="ARBA00023273"/>
    </source>
</evidence>
<dbReference type="Pfam" id="PF14931">
    <property type="entry name" value="IFT20"/>
    <property type="match status" value="1"/>
</dbReference>
<evidence type="ECO:0000256" key="1">
    <source>
        <dbReference type="ARBA" id="ARBA00004138"/>
    </source>
</evidence>
<proteinExistence type="predicted"/>
<dbReference type="GO" id="GO:0097730">
    <property type="term" value="C:non-motile cilium"/>
    <property type="evidence" value="ECO:0007669"/>
    <property type="project" value="TreeGrafter"/>
</dbReference>
<evidence type="ECO:0008006" key="6">
    <source>
        <dbReference type="Google" id="ProtNLM"/>
    </source>
</evidence>
<dbReference type="PANTHER" id="PTHR31978">
    <property type="entry name" value="INTRAFLAGELLAR TRANSPORT PROTEIN 20 HOMOLOG"/>
    <property type="match status" value="1"/>
</dbReference>
<dbReference type="GO" id="GO:0097546">
    <property type="term" value="C:ciliary base"/>
    <property type="evidence" value="ECO:0007669"/>
    <property type="project" value="TreeGrafter"/>
</dbReference>
<organism evidence="5">
    <name type="scientific">Spongospora subterranea</name>
    <dbReference type="NCBI Taxonomy" id="70186"/>
    <lineage>
        <taxon>Eukaryota</taxon>
        <taxon>Sar</taxon>
        <taxon>Rhizaria</taxon>
        <taxon>Endomyxa</taxon>
        <taxon>Phytomyxea</taxon>
        <taxon>Plasmodiophorida</taxon>
        <taxon>Plasmodiophoridae</taxon>
        <taxon>Spongospora</taxon>
    </lineage>
</organism>
<evidence type="ECO:0000256" key="2">
    <source>
        <dbReference type="ARBA" id="ARBA00023054"/>
    </source>
</evidence>
<dbReference type="AlphaFoldDB" id="A0A0H5RCV0"/>
<dbReference type="GO" id="GO:0061512">
    <property type="term" value="P:protein localization to cilium"/>
    <property type="evidence" value="ECO:0007669"/>
    <property type="project" value="TreeGrafter"/>
</dbReference>
<evidence type="ECO:0000256" key="4">
    <source>
        <dbReference type="SAM" id="MobiDB-lite"/>
    </source>
</evidence>
<keyword evidence="3" id="KW-0966">Cell projection</keyword>
<feature type="compositionally biased region" description="Polar residues" evidence="4">
    <location>
        <begin position="1"/>
        <end position="15"/>
    </location>
</feature>
<comment type="subcellular location">
    <subcellularLocation>
        <location evidence="1">Cell projection</location>
        <location evidence="1">Cilium</location>
    </subcellularLocation>
</comment>
<dbReference type="GO" id="GO:0030990">
    <property type="term" value="C:intraciliary transport particle"/>
    <property type="evidence" value="ECO:0007669"/>
    <property type="project" value="TreeGrafter"/>
</dbReference>
<name>A0A0H5RCV0_9EUKA</name>
<feature type="region of interest" description="Disordered" evidence="4">
    <location>
        <begin position="1"/>
        <end position="20"/>
    </location>
</feature>
<accession>A0A0H5RCV0</accession>
<dbReference type="GO" id="GO:0060271">
    <property type="term" value="P:cilium assembly"/>
    <property type="evidence" value="ECO:0007669"/>
    <property type="project" value="TreeGrafter"/>
</dbReference>
<protein>
    <recommendedName>
        <fullName evidence="6">Intraflagellar transport protein 20</fullName>
    </recommendedName>
</protein>
<dbReference type="EMBL" id="HACM01011658">
    <property type="protein sequence ID" value="CRZ12100.1"/>
    <property type="molecule type" value="Transcribed_RNA"/>
</dbReference>
<evidence type="ECO:0000313" key="5">
    <source>
        <dbReference type="EMBL" id="CRZ12100.1"/>
    </source>
</evidence>